<feature type="transmembrane region" description="Helical" evidence="5">
    <location>
        <begin position="46"/>
        <end position="75"/>
    </location>
</feature>
<dbReference type="InterPro" id="IPR050475">
    <property type="entry name" value="Prenyltransferase_related"/>
</dbReference>
<dbReference type="PANTHER" id="PTHR42723:SF1">
    <property type="entry name" value="CHLOROPHYLL SYNTHASE, CHLOROPLASTIC"/>
    <property type="match status" value="1"/>
</dbReference>
<dbReference type="GO" id="GO:0016020">
    <property type="term" value="C:membrane"/>
    <property type="evidence" value="ECO:0007669"/>
    <property type="project" value="UniProtKB-SubCell"/>
</dbReference>
<dbReference type="OrthoDB" id="434972at2759"/>
<dbReference type="Gene3D" id="1.10.357.140">
    <property type="entry name" value="UbiA prenyltransferase"/>
    <property type="match status" value="1"/>
</dbReference>
<dbReference type="Proteomes" id="UP000759537">
    <property type="component" value="Unassembled WGS sequence"/>
</dbReference>
<evidence type="ECO:0000256" key="5">
    <source>
        <dbReference type="SAM" id="Phobius"/>
    </source>
</evidence>
<gene>
    <name evidence="6" type="ORF">DFH94DRAFT_775227</name>
</gene>
<comment type="subcellular location">
    <subcellularLocation>
        <location evidence="1">Membrane</location>
        <topology evidence="1">Multi-pass membrane protein</topology>
    </subcellularLocation>
</comment>
<protein>
    <submittedName>
        <fullName evidence="6">UbiA prenyltransferase family-domain-containing protein</fullName>
    </submittedName>
</protein>
<sequence>MNFRCSSFHAPLISITVVNFILRLISAVKCHLYTALLFTWTDYKTVFFPITVFACATAPARSCSSLLWCCVWVWFHQLMCNVSNQVCGRKEDKINHPWRPLPSGRVSESQAPVIRWATVACCVSMSSMYEPELVHTTLSLVAITFAHDELGGGNNVVGKALCTAAAYVCFEFGATTIIGVMDFVSVTAVIISGILTFTASHAQDFPDVEGDKITGRMTFPIYAPELSRFFTLFISIAWSIFLSWFWKVGPISTALLTGFGTYVGLRYYFWRTLEADKRSYLTFNIWLMAAHVLPLHARTSVLAF</sequence>
<dbReference type="InterPro" id="IPR000537">
    <property type="entry name" value="UbiA_prenyltransferase"/>
</dbReference>
<feature type="transmembrane region" description="Helical" evidence="5">
    <location>
        <begin position="12"/>
        <end position="34"/>
    </location>
</feature>
<dbReference type="GO" id="GO:0016765">
    <property type="term" value="F:transferase activity, transferring alkyl or aryl (other than methyl) groups"/>
    <property type="evidence" value="ECO:0007669"/>
    <property type="project" value="InterPro"/>
</dbReference>
<comment type="caution">
    <text evidence="6">The sequence shown here is derived from an EMBL/GenBank/DDBJ whole genome shotgun (WGS) entry which is preliminary data.</text>
</comment>
<dbReference type="PANTHER" id="PTHR42723">
    <property type="entry name" value="CHLOROPHYLL SYNTHASE"/>
    <property type="match status" value="1"/>
</dbReference>
<keyword evidence="3 5" id="KW-1133">Transmembrane helix</keyword>
<evidence type="ECO:0000256" key="1">
    <source>
        <dbReference type="ARBA" id="ARBA00004141"/>
    </source>
</evidence>
<keyword evidence="7" id="KW-1185">Reference proteome</keyword>
<feature type="transmembrane region" description="Helical" evidence="5">
    <location>
        <begin position="281"/>
        <end position="297"/>
    </location>
</feature>
<evidence type="ECO:0000313" key="7">
    <source>
        <dbReference type="Proteomes" id="UP000759537"/>
    </source>
</evidence>
<accession>A0A9P5JXK0</accession>
<keyword evidence="4 5" id="KW-0472">Membrane</keyword>
<evidence type="ECO:0000256" key="3">
    <source>
        <dbReference type="ARBA" id="ARBA00022989"/>
    </source>
</evidence>
<dbReference type="EMBL" id="WHVB01000030">
    <property type="protein sequence ID" value="KAF8468675.1"/>
    <property type="molecule type" value="Genomic_DNA"/>
</dbReference>
<dbReference type="InterPro" id="IPR044878">
    <property type="entry name" value="UbiA_sf"/>
</dbReference>
<dbReference type="AlphaFoldDB" id="A0A9P5JXK0"/>
<name>A0A9P5JXK0_9AGAM</name>
<proteinExistence type="predicted"/>
<evidence type="ECO:0000256" key="2">
    <source>
        <dbReference type="ARBA" id="ARBA00022692"/>
    </source>
</evidence>
<reference evidence="6" key="1">
    <citation type="submission" date="2019-10" db="EMBL/GenBank/DDBJ databases">
        <authorList>
            <consortium name="DOE Joint Genome Institute"/>
            <person name="Kuo A."/>
            <person name="Miyauchi S."/>
            <person name="Kiss E."/>
            <person name="Drula E."/>
            <person name="Kohler A."/>
            <person name="Sanchez-Garcia M."/>
            <person name="Andreopoulos B."/>
            <person name="Barry K.W."/>
            <person name="Bonito G."/>
            <person name="Buee M."/>
            <person name="Carver A."/>
            <person name="Chen C."/>
            <person name="Cichocki N."/>
            <person name="Clum A."/>
            <person name="Culley D."/>
            <person name="Crous P.W."/>
            <person name="Fauchery L."/>
            <person name="Girlanda M."/>
            <person name="Hayes R."/>
            <person name="Keri Z."/>
            <person name="LaButti K."/>
            <person name="Lipzen A."/>
            <person name="Lombard V."/>
            <person name="Magnuson J."/>
            <person name="Maillard F."/>
            <person name="Morin E."/>
            <person name="Murat C."/>
            <person name="Nolan M."/>
            <person name="Ohm R."/>
            <person name="Pangilinan J."/>
            <person name="Pereira M."/>
            <person name="Perotto S."/>
            <person name="Peter M."/>
            <person name="Riley R."/>
            <person name="Sitrit Y."/>
            <person name="Stielow B."/>
            <person name="Szollosi G."/>
            <person name="Zifcakova L."/>
            <person name="Stursova M."/>
            <person name="Spatafora J.W."/>
            <person name="Tedersoo L."/>
            <person name="Vaario L.-M."/>
            <person name="Yamada A."/>
            <person name="Yan M."/>
            <person name="Wang P."/>
            <person name="Xu J."/>
            <person name="Bruns T."/>
            <person name="Baldrian P."/>
            <person name="Vilgalys R."/>
            <person name="Henrissat B."/>
            <person name="Grigoriev I.V."/>
            <person name="Hibbett D."/>
            <person name="Nagy L.G."/>
            <person name="Martin F.M."/>
        </authorList>
    </citation>
    <scope>NUCLEOTIDE SEQUENCE</scope>
    <source>
        <strain evidence="6">Prilba</strain>
    </source>
</reference>
<evidence type="ECO:0000313" key="6">
    <source>
        <dbReference type="EMBL" id="KAF8468675.1"/>
    </source>
</evidence>
<reference evidence="6" key="2">
    <citation type="journal article" date="2020" name="Nat. Commun.">
        <title>Large-scale genome sequencing of mycorrhizal fungi provides insights into the early evolution of symbiotic traits.</title>
        <authorList>
            <person name="Miyauchi S."/>
            <person name="Kiss E."/>
            <person name="Kuo A."/>
            <person name="Drula E."/>
            <person name="Kohler A."/>
            <person name="Sanchez-Garcia M."/>
            <person name="Morin E."/>
            <person name="Andreopoulos B."/>
            <person name="Barry K.W."/>
            <person name="Bonito G."/>
            <person name="Buee M."/>
            <person name="Carver A."/>
            <person name="Chen C."/>
            <person name="Cichocki N."/>
            <person name="Clum A."/>
            <person name="Culley D."/>
            <person name="Crous P.W."/>
            <person name="Fauchery L."/>
            <person name="Girlanda M."/>
            <person name="Hayes R.D."/>
            <person name="Keri Z."/>
            <person name="LaButti K."/>
            <person name="Lipzen A."/>
            <person name="Lombard V."/>
            <person name="Magnuson J."/>
            <person name="Maillard F."/>
            <person name="Murat C."/>
            <person name="Nolan M."/>
            <person name="Ohm R.A."/>
            <person name="Pangilinan J."/>
            <person name="Pereira M.F."/>
            <person name="Perotto S."/>
            <person name="Peter M."/>
            <person name="Pfister S."/>
            <person name="Riley R."/>
            <person name="Sitrit Y."/>
            <person name="Stielow J.B."/>
            <person name="Szollosi G."/>
            <person name="Zifcakova L."/>
            <person name="Stursova M."/>
            <person name="Spatafora J.W."/>
            <person name="Tedersoo L."/>
            <person name="Vaario L.M."/>
            <person name="Yamada A."/>
            <person name="Yan M."/>
            <person name="Wang P."/>
            <person name="Xu J."/>
            <person name="Bruns T."/>
            <person name="Baldrian P."/>
            <person name="Vilgalys R."/>
            <person name="Dunand C."/>
            <person name="Henrissat B."/>
            <person name="Grigoriev I.V."/>
            <person name="Hibbett D."/>
            <person name="Nagy L.G."/>
            <person name="Martin F.M."/>
        </authorList>
    </citation>
    <scope>NUCLEOTIDE SEQUENCE</scope>
    <source>
        <strain evidence="6">Prilba</strain>
    </source>
</reference>
<dbReference type="CDD" id="cd13965">
    <property type="entry name" value="PT_UbiA_3"/>
    <property type="match status" value="1"/>
</dbReference>
<dbReference type="Pfam" id="PF01040">
    <property type="entry name" value="UbiA"/>
    <property type="match status" value="1"/>
</dbReference>
<feature type="transmembrane region" description="Helical" evidence="5">
    <location>
        <begin position="226"/>
        <end position="245"/>
    </location>
</feature>
<keyword evidence="2 5" id="KW-0812">Transmembrane</keyword>
<evidence type="ECO:0000256" key="4">
    <source>
        <dbReference type="ARBA" id="ARBA00023136"/>
    </source>
</evidence>
<organism evidence="6 7">
    <name type="scientific">Russula ochroleuca</name>
    <dbReference type="NCBI Taxonomy" id="152965"/>
    <lineage>
        <taxon>Eukaryota</taxon>
        <taxon>Fungi</taxon>
        <taxon>Dikarya</taxon>
        <taxon>Basidiomycota</taxon>
        <taxon>Agaricomycotina</taxon>
        <taxon>Agaricomycetes</taxon>
        <taxon>Russulales</taxon>
        <taxon>Russulaceae</taxon>
        <taxon>Russula</taxon>
    </lineage>
</organism>
<feature type="transmembrane region" description="Helical" evidence="5">
    <location>
        <begin position="251"/>
        <end position="269"/>
    </location>
</feature>